<organism evidence="10 11">
    <name type="scientific">Lepraria finkii</name>
    <dbReference type="NCBI Taxonomy" id="1340010"/>
    <lineage>
        <taxon>Eukaryota</taxon>
        <taxon>Fungi</taxon>
        <taxon>Dikarya</taxon>
        <taxon>Ascomycota</taxon>
        <taxon>Pezizomycotina</taxon>
        <taxon>Lecanoromycetes</taxon>
        <taxon>OSLEUM clade</taxon>
        <taxon>Lecanoromycetidae</taxon>
        <taxon>Lecanorales</taxon>
        <taxon>Lecanorineae</taxon>
        <taxon>Stereocaulaceae</taxon>
        <taxon>Lepraria</taxon>
    </lineage>
</organism>
<evidence type="ECO:0000259" key="9">
    <source>
        <dbReference type="Pfam" id="PF00324"/>
    </source>
</evidence>
<feature type="domain" description="Amino acid permease/ SLC12A" evidence="9">
    <location>
        <begin position="47"/>
        <end position="524"/>
    </location>
</feature>
<dbReference type="EMBL" id="JBHFEH010000015">
    <property type="protein sequence ID" value="KAL2054526.1"/>
    <property type="molecule type" value="Genomic_DNA"/>
</dbReference>
<feature type="transmembrane region" description="Helical" evidence="8">
    <location>
        <begin position="183"/>
        <end position="203"/>
    </location>
</feature>
<gene>
    <name evidence="10" type="ORF">ABVK25_005274</name>
</gene>
<dbReference type="PANTHER" id="PTHR43341">
    <property type="entry name" value="AMINO ACID PERMEASE"/>
    <property type="match status" value="1"/>
</dbReference>
<comment type="caution">
    <text evidence="10">The sequence shown here is derived from an EMBL/GenBank/DDBJ whole genome shotgun (WGS) entry which is preliminary data.</text>
</comment>
<feature type="transmembrane region" description="Helical" evidence="8">
    <location>
        <begin position="504"/>
        <end position="521"/>
    </location>
</feature>
<sequence>MATADTKEKVPLDDVTYDSNGSHDRDAAFENEVPENGKLERNLKGRHMQMIAIGGSIGAGLFVGSGSAFNDGGPGSVLIGFMIVGCMLLFTVQALGELAVLYPVNGAFFTYGCRFIDEAWGFAMGWDYAIGWLTVLPFEITAAGITISFWRDDINIGVWIAVFLTLLIVVQVFGVRGYGEVEFFLGVIKVTAVIGFIIFGVVVDCGGVHSKVNRGYLGAHYWHDPGAFKNGFRGFCSVFVTAAFAFGGTELVGLAAAEAADPRKSLPTATKQVFWRITGFYVISLFIVGLILPSDDPNLLGSSGANTKASPFVLAIQLAGVSGLPSVFNAVITISVLSVANSCTYGSTRTMQALAARGMGPHFLTYIDSKGRPIWCVVLQLIFGLLAFVNEASSGSDFFTWLLSLSGLSYFFVWGSICLSHIRFRQGWKAQGHTLDELPFQAQFGIIGSYIGLFLNCIALIATFYTALFVSYLPKTQFSLRHCSNAPHIAPGGCPAAIAFFQEYLAAPIVIALFIFWKIWTRNKGGFFVKKSQMDLLTGMRTFDLDPLENAAGFRKQSMAMRIVHNVV</sequence>
<evidence type="ECO:0000256" key="1">
    <source>
        <dbReference type="ARBA" id="ARBA00004141"/>
    </source>
</evidence>
<protein>
    <recommendedName>
        <fullName evidence="9">Amino acid permease/ SLC12A domain-containing protein</fullName>
    </recommendedName>
</protein>
<dbReference type="PANTHER" id="PTHR43341:SF1">
    <property type="entry name" value="GENERAL AMINO-ACID PERMEASE GAP1"/>
    <property type="match status" value="1"/>
</dbReference>
<evidence type="ECO:0000256" key="5">
    <source>
        <dbReference type="ARBA" id="ARBA00022989"/>
    </source>
</evidence>
<feature type="transmembrane region" description="Helical" evidence="8">
    <location>
        <begin position="450"/>
        <end position="472"/>
    </location>
</feature>
<comment type="subcellular location">
    <subcellularLocation>
        <location evidence="1">Membrane</location>
        <topology evidence="1">Multi-pass membrane protein</topology>
    </subcellularLocation>
</comment>
<evidence type="ECO:0000256" key="2">
    <source>
        <dbReference type="ARBA" id="ARBA00022448"/>
    </source>
</evidence>
<dbReference type="Pfam" id="PF00324">
    <property type="entry name" value="AA_permease"/>
    <property type="match status" value="1"/>
</dbReference>
<keyword evidence="11" id="KW-1185">Reference proteome</keyword>
<proteinExistence type="predicted"/>
<dbReference type="Gene3D" id="1.20.1740.10">
    <property type="entry name" value="Amino acid/polyamine transporter I"/>
    <property type="match status" value="1"/>
</dbReference>
<feature type="transmembrane region" description="Helical" evidence="8">
    <location>
        <begin position="398"/>
        <end position="419"/>
    </location>
</feature>
<evidence type="ECO:0000313" key="11">
    <source>
        <dbReference type="Proteomes" id="UP001590951"/>
    </source>
</evidence>
<reference evidence="10 11" key="1">
    <citation type="submission" date="2024-09" db="EMBL/GenBank/DDBJ databases">
        <title>Rethinking Asexuality: The Enigmatic Case of Functional Sexual Genes in Lepraria (Stereocaulaceae).</title>
        <authorList>
            <person name="Doellman M."/>
            <person name="Sun Y."/>
            <person name="Barcenas-Pena A."/>
            <person name="Lumbsch H.T."/>
            <person name="Grewe F."/>
        </authorList>
    </citation>
    <scope>NUCLEOTIDE SEQUENCE [LARGE SCALE GENOMIC DNA]</scope>
    <source>
        <strain evidence="10 11">Grewe 0041</strain>
    </source>
</reference>
<feature type="transmembrane region" description="Helical" evidence="8">
    <location>
        <begin position="75"/>
        <end position="104"/>
    </location>
</feature>
<feature type="transmembrane region" description="Helical" evidence="8">
    <location>
        <begin position="312"/>
        <end position="340"/>
    </location>
</feature>
<feature type="transmembrane region" description="Helical" evidence="8">
    <location>
        <begin position="374"/>
        <end position="392"/>
    </location>
</feature>
<feature type="region of interest" description="Disordered" evidence="7">
    <location>
        <begin position="1"/>
        <end position="31"/>
    </location>
</feature>
<keyword evidence="4" id="KW-0029">Amino-acid transport</keyword>
<evidence type="ECO:0000256" key="3">
    <source>
        <dbReference type="ARBA" id="ARBA00022692"/>
    </source>
</evidence>
<dbReference type="PIRSF" id="PIRSF006060">
    <property type="entry name" value="AA_transporter"/>
    <property type="match status" value="1"/>
</dbReference>
<feature type="transmembrane region" description="Helical" evidence="8">
    <location>
        <begin position="50"/>
        <end position="69"/>
    </location>
</feature>
<keyword evidence="3 8" id="KW-0812">Transmembrane</keyword>
<evidence type="ECO:0000313" key="10">
    <source>
        <dbReference type="EMBL" id="KAL2054526.1"/>
    </source>
</evidence>
<evidence type="ECO:0000256" key="8">
    <source>
        <dbReference type="SAM" id="Phobius"/>
    </source>
</evidence>
<keyword evidence="5 8" id="KW-1133">Transmembrane helix</keyword>
<name>A0ABR4BCG5_9LECA</name>
<dbReference type="PROSITE" id="PS00218">
    <property type="entry name" value="AMINO_ACID_PERMEASE_1"/>
    <property type="match status" value="1"/>
</dbReference>
<dbReference type="InterPro" id="IPR004840">
    <property type="entry name" value="Amino_acid_permease_CS"/>
</dbReference>
<evidence type="ECO:0000256" key="7">
    <source>
        <dbReference type="SAM" id="MobiDB-lite"/>
    </source>
</evidence>
<dbReference type="Proteomes" id="UP001590951">
    <property type="component" value="Unassembled WGS sequence"/>
</dbReference>
<feature type="transmembrane region" description="Helical" evidence="8">
    <location>
        <begin position="125"/>
        <end position="150"/>
    </location>
</feature>
<feature type="transmembrane region" description="Helical" evidence="8">
    <location>
        <begin position="156"/>
        <end position="176"/>
    </location>
</feature>
<feature type="transmembrane region" description="Helical" evidence="8">
    <location>
        <begin position="232"/>
        <end position="252"/>
    </location>
</feature>
<evidence type="ECO:0000256" key="4">
    <source>
        <dbReference type="ARBA" id="ARBA00022970"/>
    </source>
</evidence>
<keyword evidence="6 8" id="KW-0472">Membrane</keyword>
<feature type="transmembrane region" description="Helical" evidence="8">
    <location>
        <begin position="273"/>
        <end position="292"/>
    </location>
</feature>
<accession>A0ABR4BCG5</accession>
<keyword evidence="2" id="KW-0813">Transport</keyword>
<dbReference type="InterPro" id="IPR050524">
    <property type="entry name" value="APC_YAT"/>
</dbReference>
<dbReference type="InterPro" id="IPR004841">
    <property type="entry name" value="AA-permease/SLC12A_dom"/>
</dbReference>
<evidence type="ECO:0000256" key="6">
    <source>
        <dbReference type="ARBA" id="ARBA00023136"/>
    </source>
</evidence>
<feature type="compositionally biased region" description="Basic and acidic residues" evidence="7">
    <location>
        <begin position="1"/>
        <end position="12"/>
    </location>
</feature>